<keyword evidence="3" id="KW-1185">Reference proteome</keyword>
<dbReference type="AlphaFoldDB" id="C3XAG4"/>
<accession>C3XAG4</accession>
<sequence length="640" mass="66633">MLKKEPVYNRNNSLFPVSDLSNNSVTVSADVSGRIYGGVSKQMGAAVSNNLVSINVGRIGSDVLGGYSNSGNVTENTVEVTGSVRVNSGVYGGQSISGTASGNTVRIGSGATVTGSIYGGENTYGAATGNTVIIDNGVVNSTIMGGRSSDENVTDNTIIIDNAIVKGNVFGGNTNSGIATGNTVIVKGNSDISQTDLTGGYGRISSDNTLQFWSAGLSAQNIGRFQNLQFILPGTIGDGDILLTLTNGVQTNISDSKISVAMAAGGKTLNVGNTVTLLKNDAGINKTGVTQTTMTGVQGVSLDYDFVVNLDPADPDQTRLTTTVTSKHISKGSTIFSTGRLATVGFLNQGGDFALGEGLSRAKDVSTKKGIGVFGAVGGSDMRYDTGSGSSSKASGSHFLVGVAGKLDSAQDRDLIASAYVEAGWGDISGHNAVTAASGDSHYYGLGLITRYQQNEGQFKGLYGQINARIGKASTDSHSQLVSAEGNRGSIDKEATYYGAGAGVGYLKELNASYSLDFSAEYQWTHLNGYEADIARDPYRFDDIDSQRTKVGARLSYTDSQQFTPYIGMAWEHEFSGKANGTTYELSLDELSLKGDSGIVEVGVNVKAGNTGRLSFDANVSGYVGQREGVAGKFRMNYAF</sequence>
<evidence type="ECO:0000313" key="2">
    <source>
        <dbReference type="EMBL" id="EEO30190.1"/>
    </source>
</evidence>
<dbReference type="EMBL" id="GG658170">
    <property type="protein sequence ID" value="EEO30190.1"/>
    <property type="molecule type" value="Genomic_DNA"/>
</dbReference>
<dbReference type="SUPFAM" id="SSF103515">
    <property type="entry name" value="Autotransporter"/>
    <property type="match status" value="1"/>
</dbReference>
<protein>
    <submittedName>
        <fullName evidence="2">Outer membrane autotransporter barrel domain protein</fullName>
    </submittedName>
</protein>
<organism evidence="2 3">
    <name type="scientific">Oxalobacter formigenes OXCC13</name>
    <dbReference type="NCBI Taxonomy" id="556269"/>
    <lineage>
        <taxon>Bacteria</taxon>
        <taxon>Pseudomonadati</taxon>
        <taxon>Pseudomonadota</taxon>
        <taxon>Betaproteobacteria</taxon>
        <taxon>Burkholderiales</taxon>
        <taxon>Oxalobacteraceae</taxon>
        <taxon>Oxalobacter</taxon>
    </lineage>
</organism>
<dbReference type="STRING" id="847.BRW83_0911"/>
<dbReference type="Gene3D" id="2.40.128.130">
    <property type="entry name" value="Autotransporter beta-domain"/>
    <property type="match status" value="1"/>
</dbReference>
<dbReference type="SMART" id="SM00869">
    <property type="entry name" value="Autotransporter"/>
    <property type="match status" value="1"/>
</dbReference>
<evidence type="ECO:0000313" key="3">
    <source>
        <dbReference type="Proteomes" id="UP000005089"/>
    </source>
</evidence>
<dbReference type="Proteomes" id="UP000005089">
    <property type="component" value="Unassembled WGS sequence"/>
</dbReference>
<proteinExistence type="predicted"/>
<gene>
    <name evidence="2" type="ORF">OFBG_01218</name>
</gene>
<reference evidence="2 3" key="1">
    <citation type="submission" date="2009-02" db="EMBL/GenBank/DDBJ databases">
        <title>The Genome Sequence of Oxalobacter formigenes OXCC13.</title>
        <authorList>
            <consortium name="The Broad Institute Genome Sequencing Platform"/>
            <person name="Ward D."/>
            <person name="Young S.K."/>
            <person name="Kodira C.D."/>
            <person name="Zeng Q."/>
            <person name="Koehrsen M."/>
            <person name="Alvarado L."/>
            <person name="Berlin A."/>
            <person name="Borenstein D."/>
            <person name="Chen Z."/>
            <person name="Engels R."/>
            <person name="Freedman E."/>
            <person name="Gellesch M."/>
            <person name="Goldberg J."/>
            <person name="Griggs A."/>
            <person name="Gujja S."/>
            <person name="Heiman D."/>
            <person name="Hepburn T."/>
            <person name="Howarth C."/>
            <person name="Jen D."/>
            <person name="Larson L."/>
            <person name="Lewis B."/>
            <person name="Mehta T."/>
            <person name="Park D."/>
            <person name="Pearson M."/>
            <person name="Roberts A."/>
            <person name="Saif S."/>
            <person name="Shea T."/>
            <person name="Shenoy N."/>
            <person name="Sisk P."/>
            <person name="Stolte C."/>
            <person name="Sykes S."/>
            <person name="Walk T."/>
            <person name="White J."/>
            <person name="Yandava C."/>
            <person name="Allison M.J."/>
            <person name="Lander E."/>
            <person name="Nusbaum C."/>
            <person name="Galagan J."/>
            <person name="Birren B."/>
        </authorList>
    </citation>
    <scope>NUCLEOTIDE SEQUENCE [LARGE SCALE GENOMIC DNA]</scope>
    <source>
        <strain evidence="2 3">OXCC13</strain>
    </source>
</reference>
<dbReference type="PROSITE" id="PS51208">
    <property type="entry name" value="AUTOTRANSPORTER"/>
    <property type="match status" value="1"/>
</dbReference>
<feature type="domain" description="Autotransporter" evidence="1">
    <location>
        <begin position="366"/>
        <end position="640"/>
    </location>
</feature>
<dbReference type="InterPro" id="IPR005546">
    <property type="entry name" value="Autotransporte_beta"/>
</dbReference>
<dbReference type="eggNOG" id="COG3468">
    <property type="taxonomic scope" value="Bacteria"/>
</dbReference>
<dbReference type="HOGENOM" id="CLU_018431_0_0_4"/>
<dbReference type="InterPro" id="IPR036709">
    <property type="entry name" value="Autotransporte_beta_dom_sf"/>
</dbReference>
<name>C3XAG4_OXAFO</name>
<evidence type="ECO:0000259" key="1">
    <source>
        <dbReference type="PROSITE" id="PS51208"/>
    </source>
</evidence>